<dbReference type="GO" id="GO:0006355">
    <property type="term" value="P:regulation of DNA-templated transcription"/>
    <property type="evidence" value="ECO:0007669"/>
    <property type="project" value="InterPro"/>
</dbReference>
<sequence length="524" mass="56745">MEGDGEKSFPMGFRFRPKDEELVKYYLLPRLQGRPTVPNDAVVEADAYAFHPDTLTTEHRSGAHGEWYFLSPRSRMYVNGVRPSRKTRDGRGRWKASTATKEVAQEMLSSGIKFCKGVLNYYEGNPKQEARTKWIMLEITVPEYEIKLDKPGAAAKNLLDEFVMCKIYVSPQHKKKGEDEDEEEEEEGTSSAYPSSQHMHIQGTAAPRLSEKQARKRPMAELPPRVRAAPARKQARQGSLSVGSAQPGCSTSNAASPMMQVYYAVPGQPLTGAHNGLQPSPMQRQAGAHNVQAPANPPAAGACGGRRLVRMPAPTPVMYTPFSQPTIDDPFGQMATTRLPNQANGNPPRRHPGGTAAFRPQVSLQCSYDQNYRAASPPGNASSSRLQSLGAYPPPQQMQQQPFFNGDANRRGGAAAAAPLGPPNYGFPPPNYGFPYQCNWLTPPEDSHGGAANERNGAACSNVNAEQYFVDLATMNTSSLPPCPQPQPAPPHLLEPPPPAAAGAAKAETETGEETSGVNTQDAA</sequence>
<dbReference type="GO" id="GO:0003677">
    <property type="term" value="F:DNA binding"/>
    <property type="evidence" value="ECO:0007669"/>
    <property type="project" value="UniProtKB-KW"/>
</dbReference>
<feature type="compositionally biased region" description="Pro residues" evidence="5">
    <location>
        <begin position="481"/>
        <end position="500"/>
    </location>
</feature>
<dbReference type="Proteomes" id="UP000095767">
    <property type="component" value="Unassembled WGS sequence"/>
</dbReference>
<keyword evidence="1" id="KW-0805">Transcription regulation</keyword>
<accession>A0A1E5W1M7</accession>
<proteinExistence type="predicted"/>
<feature type="region of interest" description="Disordered" evidence="5">
    <location>
        <begin position="272"/>
        <end position="293"/>
    </location>
</feature>
<evidence type="ECO:0000313" key="8">
    <source>
        <dbReference type="Proteomes" id="UP000095767"/>
    </source>
</evidence>
<feature type="region of interest" description="Disordered" evidence="5">
    <location>
        <begin position="371"/>
        <end position="420"/>
    </location>
</feature>
<gene>
    <name evidence="7" type="ORF">BAE44_0007822</name>
</gene>
<dbReference type="PANTHER" id="PTHR31719:SF243">
    <property type="entry name" value="NAC DOMAIN-CONTAINING PROTEIN"/>
    <property type="match status" value="1"/>
</dbReference>
<dbReference type="PROSITE" id="PS51005">
    <property type="entry name" value="NAC"/>
    <property type="match status" value="1"/>
</dbReference>
<evidence type="ECO:0000256" key="4">
    <source>
        <dbReference type="ARBA" id="ARBA00023242"/>
    </source>
</evidence>
<evidence type="ECO:0000256" key="2">
    <source>
        <dbReference type="ARBA" id="ARBA00023125"/>
    </source>
</evidence>
<dbReference type="PANTHER" id="PTHR31719">
    <property type="entry name" value="NAC TRANSCRIPTION FACTOR 56"/>
    <property type="match status" value="1"/>
</dbReference>
<evidence type="ECO:0000256" key="1">
    <source>
        <dbReference type="ARBA" id="ARBA00023015"/>
    </source>
</evidence>
<evidence type="ECO:0000256" key="5">
    <source>
        <dbReference type="SAM" id="MobiDB-lite"/>
    </source>
</evidence>
<dbReference type="SUPFAM" id="SSF101941">
    <property type="entry name" value="NAC domain"/>
    <property type="match status" value="1"/>
</dbReference>
<evidence type="ECO:0000313" key="7">
    <source>
        <dbReference type="EMBL" id="OEL31160.1"/>
    </source>
</evidence>
<evidence type="ECO:0000259" key="6">
    <source>
        <dbReference type="PROSITE" id="PS51005"/>
    </source>
</evidence>
<keyword evidence="3" id="KW-0804">Transcription</keyword>
<feature type="region of interest" description="Disordered" evidence="5">
    <location>
        <begin position="173"/>
        <end position="251"/>
    </location>
</feature>
<keyword evidence="4" id="KW-0539">Nucleus</keyword>
<evidence type="ECO:0000256" key="3">
    <source>
        <dbReference type="ARBA" id="ARBA00023163"/>
    </source>
</evidence>
<reference evidence="7 8" key="1">
    <citation type="submission" date="2016-09" db="EMBL/GenBank/DDBJ databases">
        <title>The draft genome of Dichanthelium oligosanthes: A C3 panicoid grass species.</title>
        <authorList>
            <person name="Studer A.J."/>
            <person name="Schnable J.C."/>
            <person name="Brutnell T.P."/>
        </authorList>
    </citation>
    <scope>NUCLEOTIDE SEQUENCE [LARGE SCALE GENOMIC DNA]</scope>
    <source>
        <strain evidence="8">cv. Kellogg 1175</strain>
        <tissue evidence="7">Leaf</tissue>
    </source>
</reference>
<feature type="compositionally biased region" description="Polar residues" evidence="5">
    <location>
        <begin position="189"/>
        <end position="199"/>
    </location>
</feature>
<dbReference type="STRING" id="888268.A0A1E5W1M7"/>
<name>A0A1E5W1M7_9POAL</name>
<organism evidence="7 8">
    <name type="scientific">Dichanthelium oligosanthes</name>
    <dbReference type="NCBI Taxonomy" id="888268"/>
    <lineage>
        <taxon>Eukaryota</taxon>
        <taxon>Viridiplantae</taxon>
        <taxon>Streptophyta</taxon>
        <taxon>Embryophyta</taxon>
        <taxon>Tracheophyta</taxon>
        <taxon>Spermatophyta</taxon>
        <taxon>Magnoliopsida</taxon>
        <taxon>Liliopsida</taxon>
        <taxon>Poales</taxon>
        <taxon>Poaceae</taxon>
        <taxon>PACMAD clade</taxon>
        <taxon>Panicoideae</taxon>
        <taxon>Panicodae</taxon>
        <taxon>Paniceae</taxon>
        <taxon>Dichantheliinae</taxon>
        <taxon>Dichanthelium</taxon>
    </lineage>
</organism>
<feature type="compositionally biased region" description="Acidic residues" evidence="5">
    <location>
        <begin position="179"/>
        <end position="188"/>
    </location>
</feature>
<dbReference type="InterPro" id="IPR036093">
    <property type="entry name" value="NAC_dom_sf"/>
</dbReference>
<keyword evidence="8" id="KW-1185">Reference proteome</keyword>
<comment type="caution">
    <text evidence="7">The sequence shown here is derived from an EMBL/GenBank/DDBJ whole genome shotgun (WGS) entry which is preliminary data.</text>
</comment>
<feature type="domain" description="NAC" evidence="6">
    <location>
        <begin position="9"/>
        <end position="170"/>
    </location>
</feature>
<dbReference type="InterPro" id="IPR003441">
    <property type="entry name" value="NAC-dom"/>
</dbReference>
<dbReference type="Pfam" id="PF02365">
    <property type="entry name" value="NAM"/>
    <property type="match status" value="1"/>
</dbReference>
<dbReference type="OrthoDB" id="696844at2759"/>
<dbReference type="Gene3D" id="2.170.150.80">
    <property type="entry name" value="NAC domain"/>
    <property type="match status" value="1"/>
</dbReference>
<protein>
    <recommendedName>
        <fullName evidence="6">NAC domain-containing protein</fullName>
    </recommendedName>
</protein>
<dbReference type="AlphaFoldDB" id="A0A1E5W1M7"/>
<keyword evidence="2" id="KW-0238">DNA-binding</keyword>
<dbReference type="EMBL" id="LWDX02024033">
    <property type="protein sequence ID" value="OEL31160.1"/>
    <property type="molecule type" value="Genomic_DNA"/>
</dbReference>
<feature type="compositionally biased region" description="Polar residues" evidence="5">
    <location>
        <begin position="236"/>
        <end position="251"/>
    </location>
</feature>
<feature type="region of interest" description="Disordered" evidence="5">
    <location>
        <begin position="476"/>
        <end position="524"/>
    </location>
</feature>